<feature type="compositionally biased region" description="Polar residues" evidence="1">
    <location>
        <begin position="38"/>
        <end position="54"/>
    </location>
</feature>
<accession>A0A0D7BIV8</accession>
<organism evidence="2 3">
    <name type="scientific">Cylindrobasidium torrendii FP15055 ss-10</name>
    <dbReference type="NCBI Taxonomy" id="1314674"/>
    <lineage>
        <taxon>Eukaryota</taxon>
        <taxon>Fungi</taxon>
        <taxon>Dikarya</taxon>
        <taxon>Basidiomycota</taxon>
        <taxon>Agaricomycotina</taxon>
        <taxon>Agaricomycetes</taxon>
        <taxon>Agaricomycetidae</taxon>
        <taxon>Agaricales</taxon>
        <taxon>Marasmiineae</taxon>
        <taxon>Physalacriaceae</taxon>
        <taxon>Cylindrobasidium</taxon>
    </lineage>
</organism>
<reference evidence="2 3" key="1">
    <citation type="journal article" date="2015" name="Fungal Genet. Biol.">
        <title>Evolution of novel wood decay mechanisms in Agaricales revealed by the genome sequences of Fistulina hepatica and Cylindrobasidium torrendii.</title>
        <authorList>
            <person name="Floudas D."/>
            <person name="Held B.W."/>
            <person name="Riley R."/>
            <person name="Nagy L.G."/>
            <person name="Koehler G."/>
            <person name="Ransdell A.S."/>
            <person name="Younus H."/>
            <person name="Chow J."/>
            <person name="Chiniquy J."/>
            <person name="Lipzen A."/>
            <person name="Tritt A."/>
            <person name="Sun H."/>
            <person name="Haridas S."/>
            <person name="LaButti K."/>
            <person name="Ohm R.A."/>
            <person name="Kues U."/>
            <person name="Blanchette R.A."/>
            <person name="Grigoriev I.V."/>
            <person name="Minto R.E."/>
            <person name="Hibbett D.S."/>
        </authorList>
    </citation>
    <scope>NUCLEOTIDE SEQUENCE [LARGE SCALE GENOMIC DNA]</scope>
    <source>
        <strain evidence="2 3">FP15055 ss-10</strain>
    </source>
</reference>
<dbReference type="STRING" id="1314674.A0A0D7BIV8"/>
<dbReference type="EMBL" id="KN880469">
    <property type="protein sequence ID" value="KIY70387.1"/>
    <property type="molecule type" value="Genomic_DNA"/>
</dbReference>
<keyword evidence="3" id="KW-1185">Reference proteome</keyword>
<name>A0A0D7BIV8_9AGAR</name>
<feature type="region of interest" description="Disordered" evidence="1">
    <location>
        <begin position="1"/>
        <end position="63"/>
    </location>
</feature>
<protein>
    <submittedName>
        <fullName evidence="2">Uncharacterized protein</fullName>
    </submittedName>
</protein>
<feature type="compositionally biased region" description="Polar residues" evidence="1">
    <location>
        <begin position="13"/>
        <end position="30"/>
    </location>
</feature>
<dbReference type="AlphaFoldDB" id="A0A0D7BIV8"/>
<evidence type="ECO:0000256" key="1">
    <source>
        <dbReference type="SAM" id="MobiDB-lite"/>
    </source>
</evidence>
<sequence>MVAELKQGAHWPHSNSTATGSSYFSNSRSPSLDDLRTQRSFTNSHRSTLSQTRALPTPLPGTPSKNDRYEYAYSLLAGQASIQFIISVGPATSGTPSPGKYTITLSLKSNTATRQLGEPIQFKLTDPRRLNFIVFLIPGKTSLPVNSLYSYRVWLRSQDIDHRLFGEDDLWLGRDPDFLSIADASFAIPKRAQTACQVYEGVVGRALVQFIIRWMRVAEDTYDYSMEYEAGGVGATLFEDLRLKVEGDPRTVTFHIYTVPVKSIPVNASHHVRVWMKTCCGTDSYVYQRVWKSDGLKLGARLDFASLGNKIVIGRSLGMPTAVAATSQASRKHFGSYSQRTLDRPEHVEIG</sequence>
<proteinExistence type="predicted"/>
<dbReference type="Proteomes" id="UP000054007">
    <property type="component" value="Unassembled WGS sequence"/>
</dbReference>
<evidence type="ECO:0000313" key="2">
    <source>
        <dbReference type="EMBL" id="KIY70387.1"/>
    </source>
</evidence>
<gene>
    <name evidence="2" type="ORF">CYLTODRAFT_187395</name>
</gene>
<dbReference type="OrthoDB" id="3210666at2759"/>
<evidence type="ECO:0000313" key="3">
    <source>
        <dbReference type="Proteomes" id="UP000054007"/>
    </source>
</evidence>